<evidence type="ECO:0000259" key="14">
    <source>
        <dbReference type="PROSITE" id="PS51726"/>
    </source>
</evidence>
<feature type="domain" description="MYST-type HAT" evidence="14">
    <location>
        <begin position="190"/>
        <end position="460"/>
    </location>
</feature>
<keyword evidence="4 15" id="KW-0808">Transferase</keyword>
<reference evidence="15 16" key="1">
    <citation type="submission" date="2018-06" db="EMBL/GenBank/DDBJ databases">
        <title>Comparative genomics reveals the genomic features of Rhizophagus irregularis, R. cerebriforme, R. diaphanum and Gigaspora rosea, and their symbiotic lifestyle signature.</title>
        <authorList>
            <person name="Morin E."/>
            <person name="San Clemente H."/>
            <person name="Chen E.C.H."/>
            <person name="De La Providencia I."/>
            <person name="Hainaut M."/>
            <person name="Kuo A."/>
            <person name="Kohler A."/>
            <person name="Murat C."/>
            <person name="Tang N."/>
            <person name="Roy S."/>
            <person name="Loubradou J."/>
            <person name="Henrissat B."/>
            <person name="Grigoriev I.V."/>
            <person name="Corradi N."/>
            <person name="Roux C."/>
            <person name="Martin F.M."/>
        </authorList>
    </citation>
    <scope>NUCLEOTIDE SEQUENCE [LARGE SCALE GENOMIC DNA]</scope>
    <source>
        <strain evidence="15 16">DAOM 194757</strain>
    </source>
</reference>
<dbReference type="PANTHER" id="PTHR10615:SF161">
    <property type="entry name" value="HISTONE ACETYLTRANSFERASE KAT7"/>
    <property type="match status" value="1"/>
</dbReference>
<dbReference type="Gene3D" id="1.10.10.10">
    <property type="entry name" value="Winged helix-like DNA-binding domain superfamily/Winged helix DNA-binding domain"/>
    <property type="match status" value="1"/>
</dbReference>
<feature type="compositionally biased region" description="Polar residues" evidence="13">
    <location>
        <begin position="36"/>
        <end position="46"/>
    </location>
</feature>
<protein>
    <recommendedName>
        <fullName evidence="3 12">Histone acetyltransferase</fullName>
        <ecNumber evidence="3 12">2.3.1.48</ecNumber>
    </recommendedName>
</protein>
<dbReference type="FunFam" id="3.40.630.30:FF:000001">
    <property type="entry name" value="Histone acetyltransferase"/>
    <property type="match status" value="1"/>
</dbReference>
<gene>
    <name evidence="15" type="ORF">C2G38_2201771</name>
</gene>
<name>A0A397URP1_9GLOM</name>
<dbReference type="Pfam" id="PF17772">
    <property type="entry name" value="zf-MYST"/>
    <property type="match status" value="1"/>
</dbReference>
<evidence type="ECO:0000256" key="10">
    <source>
        <dbReference type="ARBA" id="ARBA00023242"/>
    </source>
</evidence>
<dbReference type="OrthoDB" id="787137at2759"/>
<proteinExistence type="inferred from homology"/>
<dbReference type="InterPro" id="IPR050603">
    <property type="entry name" value="MYST_HAT"/>
</dbReference>
<evidence type="ECO:0000256" key="13">
    <source>
        <dbReference type="SAM" id="MobiDB-lite"/>
    </source>
</evidence>
<feature type="region of interest" description="Disordered" evidence="13">
    <location>
        <begin position="1"/>
        <end position="66"/>
    </location>
</feature>
<dbReference type="Proteomes" id="UP000266673">
    <property type="component" value="Unassembled WGS sequence"/>
</dbReference>
<dbReference type="InterPro" id="IPR002717">
    <property type="entry name" value="HAT_MYST-type"/>
</dbReference>
<keyword evidence="6" id="KW-0863">Zinc-finger</keyword>
<evidence type="ECO:0000313" key="15">
    <source>
        <dbReference type="EMBL" id="RIB12038.1"/>
    </source>
</evidence>
<dbReference type="Pfam" id="PF01853">
    <property type="entry name" value="MOZ_SAS"/>
    <property type="match status" value="1"/>
</dbReference>
<feature type="region of interest" description="Disordered" evidence="13">
    <location>
        <begin position="96"/>
        <end position="128"/>
    </location>
</feature>
<dbReference type="InterPro" id="IPR036388">
    <property type="entry name" value="WH-like_DNA-bd_sf"/>
</dbReference>
<dbReference type="GO" id="GO:0008270">
    <property type="term" value="F:zinc ion binding"/>
    <property type="evidence" value="ECO:0007669"/>
    <property type="project" value="UniProtKB-KW"/>
</dbReference>
<dbReference type="PANTHER" id="PTHR10615">
    <property type="entry name" value="HISTONE ACETYLTRANSFERASE"/>
    <property type="match status" value="1"/>
</dbReference>
<keyword evidence="9" id="KW-0007">Acetylation</keyword>
<accession>A0A397URP1</accession>
<evidence type="ECO:0000256" key="4">
    <source>
        <dbReference type="ARBA" id="ARBA00022679"/>
    </source>
</evidence>
<dbReference type="EMBL" id="QKWP01001067">
    <property type="protein sequence ID" value="RIB12038.1"/>
    <property type="molecule type" value="Genomic_DNA"/>
</dbReference>
<keyword evidence="15" id="KW-0012">Acyltransferase</keyword>
<feature type="active site" description="Proton donor/acceptor" evidence="11">
    <location>
        <position position="362"/>
    </location>
</feature>
<evidence type="ECO:0000256" key="12">
    <source>
        <dbReference type="RuleBase" id="RU361211"/>
    </source>
</evidence>
<dbReference type="GO" id="GO:0003712">
    <property type="term" value="F:transcription coregulator activity"/>
    <property type="evidence" value="ECO:0007669"/>
    <property type="project" value="TreeGrafter"/>
</dbReference>
<evidence type="ECO:0000256" key="3">
    <source>
        <dbReference type="ARBA" id="ARBA00013184"/>
    </source>
</evidence>
<keyword evidence="7" id="KW-0862">Zinc</keyword>
<keyword evidence="5" id="KW-0479">Metal-binding</keyword>
<dbReference type="EC" id="2.3.1.48" evidence="3 12"/>
<keyword evidence="16" id="KW-1185">Reference proteome</keyword>
<comment type="catalytic activity">
    <reaction evidence="12">
        <text>L-lysyl-[protein] + acetyl-CoA = N(6)-acetyl-L-lysyl-[protein] + CoA + H(+)</text>
        <dbReference type="Rhea" id="RHEA:45948"/>
        <dbReference type="Rhea" id="RHEA-COMP:9752"/>
        <dbReference type="Rhea" id="RHEA-COMP:10731"/>
        <dbReference type="ChEBI" id="CHEBI:15378"/>
        <dbReference type="ChEBI" id="CHEBI:29969"/>
        <dbReference type="ChEBI" id="CHEBI:57287"/>
        <dbReference type="ChEBI" id="CHEBI:57288"/>
        <dbReference type="ChEBI" id="CHEBI:61930"/>
        <dbReference type="EC" id="2.3.1.48"/>
    </reaction>
</comment>
<dbReference type="Gene3D" id="3.40.630.30">
    <property type="match status" value="1"/>
</dbReference>
<dbReference type="AlphaFoldDB" id="A0A397URP1"/>
<keyword evidence="10 12" id="KW-0539">Nucleus</keyword>
<dbReference type="GO" id="GO:0031507">
    <property type="term" value="P:heterochromatin formation"/>
    <property type="evidence" value="ECO:0007669"/>
    <property type="project" value="UniProtKB-ARBA"/>
</dbReference>
<dbReference type="GO" id="GO:0006357">
    <property type="term" value="P:regulation of transcription by RNA polymerase II"/>
    <property type="evidence" value="ECO:0007669"/>
    <property type="project" value="TreeGrafter"/>
</dbReference>
<evidence type="ECO:0000256" key="9">
    <source>
        <dbReference type="ARBA" id="ARBA00022990"/>
    </source>
</evidence>
<evidence type="ECO:0000313" key="16">
    <source>
        <dbReference type="Proteomes" id="UP000266673"/>
    </source>
</evidence>
<evidence type="ECO:0000256" key="1">
    <source>
        <dbReference type="ARBA" id="ARBA00004123"/>
    </source>
</evidence>
<dbReference type="InterPro" id="IPR040706">
    <property type="entry name" value="Zf-MYST"/>
</dbReference>
<comment type="similarity">
    <text evidence="2 12">Belongs to the MYST (SAS/MOZ) family.</text>
</comment>
<comment type="subcellular location">
    <subcellularLocation>
        <location evidence="1 12">Nucleus</location>
    </subcellularLocation>
</comment>
<evidence type="ECO:0000256" key="8">
    <source>
        <dbReference type="ARBA" id="ARBA00022853"/>
    </source>
</evidence>
<evidence type="ECO:0000256" key="7">
    <source>
        <dbReference type="ARBA" id="ARBA00022833"/>
    </source>
</evidence>
<dbReference type="GO" id="GO:0005634">
    <property type="term" value="C:nucleus"/>
    <property type="evidence" value="ECO:0007669"/>
    <property type="project" value="UniProtKB-SubCell"/>
</dbReference>
<keyword evidence="8" id="KW-0156">Chromatin regulator</keyword>
<feature type="compositionally biased region" description="Polar residues" evidence="13">
    <location>
        <begin position="1"/>
        <end position="19"/>
    </location>
</feature>
<evidence type="ECO:0000256" key="5">
    <source>
        <dbReference type="ARBA" id="ARBA00022723"/>
    </source>
</evidence>
<evidence type="ECO:0000256" key="11">
    <source>
        <dbReference type="PIRSR" id="PIRSR602717-51"/>
    </source>
</evidence>
<dbReference type="GO" id="GO:1990467">
    <property type="term" value="C:NuA3a histone acetyltransferase complex"/>
    <property type="evidence" value="ECO:0007669"/>
    <property type="project" value="TreeGrafter"/>
</dbReference>
<sequence length="488" mass="56464">MSSITVEKVSLTNGISTPNKSKRKGNRTPASEDVQENATIIQLGSRSKTKRSKHKEMNNSSASVMRVKSRVFKQRSLVNRANGTSRNRRKINRIVVSDIESTNSDTTPDVRKDERVESSSDGSHEFDRNDENKINFALKLTLEEADTSKTRPDHHDKVMFENAKFKAEEVKEPREKTVIDTEDQHQAFAVSDPTLKAIRFGEWEIEPWCASSYEMEYIANSLVYVCEFCLKYMRSEFIADRHKMKCPVRHPPGDEIYRDGPISIFEVDGRKNKNLCLFAKMFIAHKTLFFDVEPFLFYVMTEANDTGCHFVGYFSKEKRSQGNHNVSCILILPIHQRKGYGNLLIDFSYLLTKRENKIGSPEKPLSKSGLHSYRYYWKNVLFEELNNDRKSISVQELSRLTSMTVDDVIATLQINNMIEKDEINDTYKIIVSKKVVEDHLRKVEAKGYPRIKSENLRWTPFILTRVLNLKSTDDLTFRITDHMKLNNS</sequence>
<dbReference type="GO" id="GO:0003682">
    <property type="term" value="F:chromatin binding"/>
    <property type="evidence" value="ECO:0007669"/>
    <property type="project" value="TreeGrafter"/>
</dbReference>
<evidence type="ECO:0000256" key="2">
    <source>
        <dbReference type="ARBA" id="ARBA00010107"/>
    </source>
</evidence>
<dbReference type="InterPro" id="IPR016181">
    <property type="entry name" value="Acyl_CoA_acyltransferase"/>
</dbReference>
<dbReference type="GO" id="GO:0004402">
    <property type="term" value="F:histone acetyltransferase activity"/>
    <property type="evidence" value="ECO:0007669"/>
    <property type="project" value="InterPro"/>
</dbReference>
<evidence type="ECO:0000256" key="6">
    <source>
        <dbReference type="ARBA" id="ARBA00022771"/>
    </source>
</evidence>
<dbReference type="Gene3D" id="3.30.60.60">
    <property type="entry name" value="N-acetyl transferase-like"/>
    <property type="match status" value="1"/>
</dbReference>
<feature type="compositionally biased region" description="Basic and acidic residues" evidence="13">
    <location>
        <begin position="108"/>
        <end position="128"/>
    </location>
</feature>
<comment type="caution">
    <text evidence="15">The sequence shown here is derived from an EMBL/GenBank/DDBJ whole genome shotgun (WGS) entry which is preliminary data.</text>
</comment>
<dbReference type="SUPFAM" id="SSF55729">
    <property type="entry name" value="Acyl-CoA N-acyltransferases (Nat)"/>
    <property type="match status" value="1"/>
</dbReference>
<dbReference type="FunFam" id="3.30.60.60:FF:000001">
    <property type="entry name" value="Histone acetyltransferase"/>
    <property type="match status" value="1"/>
</dbReference>
<dbReference type="PROSITE" id="PS51726">
    <property type="entry name" value="MYST_HAT"/>
    <property type="match status" value="1"/>
</dbReference>
<dbReference type="STRING" id="44941.A0A397URP1"/>
<organism evidence="15 16">
    <name type="scientific">Gigaspora rosea</name>
    <dbReference type="NCBI Taxonomy" id="44941"/>
    <lineage>
        <taxon>Eukaryota</taxon>
        <taxon>Fungi</taxon>
        <taxon>Fungi incertae sedis</taxon>
        <taxon>Mucoromycota</taxon>
        <taxon>Glomeromycotina</taxon>
        <taxon>Glomeromycetes</taxon>
        <taxon>Diversisporales</taxon>
        <taxon>Gigasporaceae</taxon>
        <taxon>Gigaspora</taxon>
    </lineage>
</organism>